<evidence type="ECO:0000313" key="1">
    <source>
        <dbReference type="EMBL" id="PXF42824.1"/>
    </source>
</evidence>
<protein>
    <submittedName>
        <fullName evidence="1">Uncharacterized protein</fullName>
    </submittedName>
</protein>
<gene>
    <name evidence="1" type="ORF">BWQ96_07418</name>
</gene>
<sequence length="119" mass="13278">MMRVMVIACTNGFMNKISLAYAQGTGLVEMDVKYIGTEWSTLVAVESRRRVHPFASGVIEEEPQASIVAYAVFLALSRAQGKINLNEYTMAYRNCAKLSLPSRDGEQWKEVLEVKGSQQ</sequence>
<keyword evidence="2" id="KW-1185">Reference proteome</keyword>
<name>A0A2V3IL67_9FLOR</name>
<dbReference type="AlphaFoldDB" id="A0A2V3IL67"/>
<proteinExistence type="predicted"/>
<accession>A0A2V3IL67</accession>
<reference evidence="1 2" key="1">
    <citation type="journal article" date="2018" name="Mol. Biol. Evol.">
        <title>Analysis of the draft genome of the red seaweed Gracilariopsis chorda provides insights into genome size evolution in Rhodophyta.</title>
        <authorList>
            <person name="Lee J."/>
            <person name="Yang E.C."/>
            <person name="Graf L."/>
            <person name="Yang J.H."/>
            <person name="Qiu H."/>
            <person name="Zel Zion U."/>
            <person name="Chan C.X."/>
            <person name="Stephens T.G."/>
            <person name="Weber A.P.M."/>
            <person name="Boo G.H."/>
            <person name="Boo S.M."/>
            <person name="Kim K.M."/>
            <person name="Shin Y."/>
            <person name="Jung M."/>
            <person name="Lee S.J."/>
            <person name="Yim H.S."/>
            <person name="Lee J.H."/>
            <person name="Bhattacharya D."/>
            <person name="Yoon H.S."/>
        </authorList>
    </citation>
    <scope>NUCLEOTIDE SEQUENCE [LARGE SCALE GENOMIC DNA]</scope>
    <source>
        <strain evidence="1 2">SKKU-2015</strain>
        <tissue evidence="1">Whole body</tissue>
    </source>
</reference>
<dbReference type="Proteomes" id="UP000247409">
    <property type="component" value="Unassembled WGS sequence"/>
</dbReference>
<organism evidence="1 2">
    <name type="scientific">Gracilariopsis chorda</name>
    <dbReference type="NCBI Taxonomy" id="448386"/>
    <lineage>
        <taxon>Eukaryota</taxon>
        <taxon>Rhodophyta</taxon>
        <taxon>Florideophyceae</taxon>
        <taxon>Rhodymeniophycidae</taxon>
        <taxon>Gracilariales</taxon>
        <taxon>Gracilariaceae</taxon>
        <taxon>Gracilariopsis</taxon>
    </lineage>
</organism>
<evidence type="ECO:0000313" key="2">
    <source>
        <dbReference type="Proteomes" id="UP000247409"/>
    </source>
</evidence>
<comment type="caution">
    <text evidence="1">The sequence shown here is derived from an EMBL/GenBank/DDBJ whole genome shotgun (WGS) entry which is preliminary data.</text>
</comment>
<dbReference type="EMBL" id="NBIV01000148">
    <property type="protein sequence ID" value="PXF42824.1"/>
    <property type="molecule type" value="Genomic_DNA"/>
</dbReference>